<evidence type="ECO:0000313" key="3">
    <source>
        <dbReference type="EMBL" id="TPD59234.1"/>
    </source>
</evidence>
<dbReference type="Pfam" id="PF09608">
    <property type="entry name" value="Alph_Pro_TM"/>
    <property type="match status" value="1"/>
</dbReference>
<evidence type="ECO:0000256" key="1">
    <source>
        <dbReference type="SAM" id="Phobius"/>
    </source>
</evidence>
<feature type="signal peptide" evidence="2">
    <location>
        <begin position="1"/>
        <end position="22"/>
    </location>
</feature>
<dbReference type="InterPro" id="IPR019088">
    <property type="entry name" value="CHP02186-rel_TM"/>
</dbReference>
<keyword evidence="1" id="KW-0812">Transmembrane</keyword>
<sequence>MTRVLTGLLLLLAVVAASPARAERLVTDLSDNMIDINARFSGTDLMVFGAIDMDIPQDDGGHGVVVEGMDYDMIVVVTSDPKDMMIRRKERISGIWVNKGMEELSGVPGYYALGTTRHLDDLLAPAVRKQYQIGLDNISLPLSQGLDAEEREGYRAGFIRNMKAKGLYKEEFGNINMREGILFWARMYFPANMPVGDYKTTVYLVRQGDIVLSRTTGLHVDKVGLERMIYNFAQQSPAAYGLVAILVALVAGWLGGFLSRKVS</sequence>
<gene>
    <name evidence="3" type="ORF">FIV46_13475</name>
</gene>
<reference evidence="4" key="1">
    <citation type="submission" date="2019-06" db="EMBL/GenBank/DDBJ databases">
        <title>The complete genome of Emcibacter congregatus ZYLT.</title>
        <authorList>
            <person name="Zhao Z."/>
        </authorList>
    </citation>
    <scope>NUCLEOTIDE SEQUENCE [LARGE SCALE GENOMIC DNA]</scope>
    <source>
        <strain evidence="4">MCCC 1A06723</strain>
    </source>
</reference>
<proteinExistence type="predicted"/>
<accession>A0A501PH04</accession>
<evidence type="ECO:0008006" key="5">
    <source>
        <dbReference type="Google" id="ProtNLM"/>
    </source>
</evidence>
<dbReference type="Proteomes" id="UP000319148">
    <property type="component" value="Unassembled WGS sequence"/>
</dbReference>
<evidence type="ECO:0000256" key="2">
    <source>
        <dbReference type="SAM" id="SignalP"/>
    </source>
</evidence>
<evidence type="ECO:0000313" key="4">
    <source>
        <dbReference type="Proteomes" id="UP000319148"/>
    </source>
</evidence>
<keyword evidence="1" id="KW-1133">Transmembrane helix</keyword>
<keyword evidence="2" id="KW-0732">Signal</keyword>
<feature type="chain" id="PRO_5021360790" description="TIGR02186 family protein" evidence="2">
    <location>
        <begin position="23"/>
        <end position="263"/>
    </location>
</feature>
<comment type="caution">
    <text evidence="3">The sequence shown here is derived from an EMBL/GenBank/DDBJ whole genome shotgun (WGS) entry which is preliminary data.</text>
</comment>
<protein>
    <recommendedName>
        <fullName evidence="5">TIGR02186 family protein</fullName>
    </recommendedName>
</protein>
<dbReference type="OrthoDB" id="9815212at2"/>
<name>A0A501PH04_9PROT</name>
<dbReference type="EMBL" id="VFIY01000015">
    <property type="protein sequence ID" value="TPD59234.1"/>
    <property type="molecule type" value="Genomic_DNA"/>
</dbReference>
<dbReference type="AlphaFoldDB" id="A0A501PH04"/>
<organism evidence="3 4">
    <name type="scientific">Emcibacter nanhaiensis</name>
    <dbReference type="NCBI Taxonomy" id="1505037"/>
    <lineage>
        <taxon>Bacteria</taxon>
        <taxon>Pseudomonadati</taxon>
        <taxon>Pseudomonadota</taxon>
        <taxon>Alphaproteobacteria</taxon>
        <taxon>Emcibacterales</taxon>
        <taxon>Emcibacteraceae</taxon>
        <taxon>Emcibacter</taxon>
    </lineage>
</organism>
<keyword evidence="4" id="KW-1185">Reference proteome</keyword>
<keyword evidence="1" id="KW-0472">Membrane</keyword>
<feature type="transmembrane region" description="Helical" evidence="1">
    <location>
        <begin position="238"/>
        <end position="258"/>
    </location>
</feature>